<gene>
    <name evidence="2" type="ORF">ACFPCS_12925</name>
</gene>
<protein>
    <submittedName>
        <fullName evidence="2">Uncharacterized protein</fullName>
    </submittedName>
</protein>
<organism evidence="2 3">
    <name type="scientific">Kocuria oceani</name>
    <dbReference type="NCBI Taxonomy" id="988827"/>
    <lineage>
        <taxon>Bacteria</taxon>
        <taxon>Bacillati</taxon>
        <taxon>Actinomycetota</taxon>
        <taxon>Actinomycetes</taxon>
        <taxon>Micrococcales</taxon>
        <taxon>Micrococcaceae</taxon>
        <taxon>Kocuria</taxon>
    </lineage>
</organism>
<comment type="caution">
    <text evidence="2">The sequence shown here is derived from an EMBL/GenBank/DDBJ whole genome shotgun (WGS) entry which is preliminary data.</text>
</comment>
<proteinExistence type="predicted"/>
<keyword evidence="1" id="KW-0472">Membrane</keyword>
<keyword evidence="1" id="KW-0812">Transmembrane</keyword>
<evidence type="ECO:0000313" key="2">
    <source>
        <dbReference type="EMBL" id="MFC4904472.1"/>
    </source>
</evidence>
<evidence type="ECO:0000256" key="1">
    <source>
        <dbReference type="SAM" id="Phobius"/>
    </source>
</evidence>
<evidence type="ECO:0000313" key="3">
    <source>
        <dbReference type="Proteomes" id="UP001595797"/>
    </source>
</evidence>
<feature type="transmembrane region" description="Helical" evidence="1">
    <location>
        <begin position="25"/>
        <end position="44"/>
    </location>
</feature>
<dbReference type="EMBL" id="JBHSIW010000017">
    <property type="protein sequence ID" value="MFC4904472.1"/>
    <property type="molecule type" value="Genomic_DNA"/>
</dbReference>
<dbReference type="RefSeq" id="WP_047802319.1">
    <property type="nucleotide sequence ID" value="NZ_JARAMH010000011.1"/>
</dbReference>
<feature type="transmembrane region" description="Helical" evidence="1">
    <location>
        <begin position="81"/>
        <end position="102"/>
    </location>
</feature>
<name>A0ABV9TKD6_9MICC</name>
<feature type="transmembrane region" description="Helical" evidence="1">
    <location>
        <begin position="122"/>
        <end position="150"/>
    </location>
</feature>
<keyword evidence="1" id="KW-1133">Transmembrane helix</keyword>
<feature type="transmembrane region" description="Helical" evidence="1">
    <location>
        <begin position="50"/>
        <end position="69"/>
    </location>
</feature>
<keyword evidence="3" id="KW-1185">Reference proteome</keyword>
<accession>A0ABV9TKD6</accession>
<reference evidence="3" key="1">
    <citation type="journal article" date="2019" name="Int. J. Syst. Evol. Microbiol.">
        <title>The Global Catalogue of Microorganisms (GCM) 10K type strain sequencing project: providing services to taxonomists for standard genome sequencing and annotation.</title>
        <authorList>
            <consortium name="The Broad Institute Genomics Platform"/>
            <consortium name="The Broad Institute Genome Sequencing Center for Infectious Disease"/>
            <person name="Wu L."/>
            <person name="Ma J."/>
        </authorList>
    </citation>
    <scope>NUCLEOTIDE SEQUENCE [LARGE SCALE GENOMIC DNA]</scope>
    <source>
        <strain evidence="3">CGMCC 4.6946</strain>
    </source>
</reference>
<sequence>MSAAGAAVAVPARTPRLLGDPLRGALALGTGVSVVLHAQMALGGTHGRGWSVLMGLMAVLCLPCLVALVRPAAVHPAAGTVRMALGTALAMALGHVLLLPLMSGVGGHAQHGTPSAGTVPAAAGGAAHGAGVLLVVGVELAVAVLAVVWLRRSERRPVCRPV</sequence>
<dbReference type="Proteomes" id="UP001595797">
    <property type="component" value="Unassembled WGS sequence"/>
</dbReference>